<gene>
    <name evidence="1" type="ORF">O6H91_17G025400</name>
</gene>
<sequence length="182" mass="20157">MDQLSFSADQFHAIAAPNVYMIEAGAGLSVWVLGVLVTLKVLGNETGGSYSLFEVLVPPGSGPPPHIHTLEDESWYMLEGELIWLVGGKKFHAKPGSFIHLPRFVPHTFTNRFDKTSVMVVTSAPGGFEKWFLQVGTEVQDPTEDPPQVSMTEMRKAMEYLKEYGIIPHENLEEQQPATATI</sequence>
<name>A0ACC2B536_DIPCM</name>
<evidence type="ECO:0000313" key="2">
    <source>
        <dbReference type="Proteomes" id="UP001162992"/>
    </source>
</evidence>
<evidence type="ECO:0000313" key="1">
    <source>
        <dbReference type="EMBL" id="KAJ7524871.1"/>
    </source>
</evidence>
<dbReference type="EMBL" id="CM055108">
    <property type="protein sequence ID" value="KAJ7524871.1"/>
    <property type="molecule type" value="Genomic_DNA"/>
</dbReference>
<reference evidence="2" key="1">
    <citation type="journal article" date="2024" name="Proc. Natl. Acad. Sci. U.S.A.">
        <title>Extraordinary preservation of gene collinearity over three hundred million years revealed in homosporous lycophytes.</title>
        <authorList>
            <person name="Li C."/>
            <person name="Wickell D."/>
            <person name="Kuo L.Y."/>
            <person name="Chen X."/>
            <person name="Nie B."/>
            <person name="Liao X."/>
            <person name="Peng D."/>
            <person name="Ji J."/>
            <person name="Jenkins J."/>
            <person name="Williams M."/>
            <person name="Shu S."/>
            <person name="Plott C."/>
            <person name="Barry K."/>
            <person name="Rajasekar S."/>
            <person name="Grimwood J."/>
            <person name="Han X."/>
            <person name="Sun S."/>
            <person name="Hou Z."/>
            <person name="He W."/>
            <person name="Dai G."/>
            <person name="Sun C."/>
            <person name="Schmutz J."/>
            <person name="Leebens-Mack J.H."/>
            <person name="Li F.W."/>
            <person name="Wang L."/>
        </authorList>
    </citation>
    <scope>NUCLEOTIDE SEQUENCE [LARGE SCALE GENOMIC DNA]</scope>
    <source>
        <strain evidence="2">cv. PW_Plant_1</strain>
    </source>
</reference>
<organism evidence="1 2">
    <name type="scientific">Diphasiastrum complanatum</name>
    <name type="common">Issler's clubmoss</name>
    <name type="synonym">Lycopodium complanatum</name>
    <dbReference type="NCBI Taxonomy" id="34168"/>
    <lineage>
        <taxon>Eukaryota</taxon>
        <taxon>Viridiplantae</taxon>
        <taxon>Streptophyta</taxon>
        <taxon>Embryophyta</taxon>
        <taxon>Tracheophyta</taxon>
        <taxon>Lycopodiopsida</taxon>
        <taxon>Lycopodiales</taxon>
        <taxon>Lycopodiaceae</taxon>
        <taxon>Lycopodioideae</taxon>
        <taxon>Diphasiastrum</taxon>
    </lineage>
</organism>
<protein>
    <submittedName>
        <fullName evidence="1">Uncharacterized protein</fullName>
    </submittedName>
</protein>
<dbReference type="Proteomes" id="UP001162992">
    <property type="component" value="Chromosome 17"/>
</dbReference>
<accession>A0ACC2B536</accession>
<comment type="caution">
    <text evidence="1">The sequence shown here is derived from an EMBL/GenBank/DDBJ whole genome shotgun (WGS) entry which is preliminary data.</text>
</comment>
<keyword evidence="2" id="KW-1185">Reference proteome</keyword>
<proteinExistence type="predicted"/>